<dbReference type="PANTHER" id="PTHR13992:SF39">
    <property type="entry name" value="SMRTER, ISOFORM G"/>
    <property type="match status" value="1"/>
</dbReference>
<dbReference type="EMBL" id="AJIX01000009">
    <property type="protein sequence ID" value="KGR16507.1"/>
    <property type="molecule type" value="Genomic_DNA"/>
</dbReference>
<dbReference type="InterPro" id="IPR009057">
    <property type="entry name" value="Homeodomain-like_sf"/>
</dbReference>
<feature type="compositionally biased region" description="Basic and acidic residues" evidence="1">
    <location>
        <begin position="553"/>
        <end position="568"/>
    </location>
</feature>
<protein>
    <recommendedName>
        <fullName evidence="2">SANT domain-containing protein</fullName>
    </recommendedName>
</protein>
<dbReference type="CDD" id="cd00167">
    <property type="entry name" value="SANT"/>
    <property type="match status" value="2"/>
</dbReference>
<dbReference type="FunFam" id="1.10.10.60:FF:000431">
    <property type="entry name" value="Set3C deacetylase complex subunit"/>
    <property type="match status" value="1"/>
</dbReference>
<feature type="compositionally biased region" description="Basic residues" evidence="1">
    <location>
        <begin position="743"/>
        <end position="755"/>
    </location>
</feature>
<dbReference type="Pfam" id="PF00249">
    <property type="entry name" value="Myb_DNA-binding"/>
    <property type="match status" value="2"/>
</dbReference>
<feature type="region of interest" description="Disordered" evidence="1">
    <location>
        <begin position="802"/>
        <end position="824"/>
    </location>
</feature>
<gene>
    <name evidence="3" type="ORF">MG3_01235</name>
</gene>
<feature type="region of interest" description="Disordered" evidence="1">
    <location>
        <begin position="551"/>
        <end position="616"/>
    </location>
</feature>
<feature type="compositionally biased region" description="Acidic residues" evidence="1">
    <location>
        <begin position="330"/>
        <end position="351"/>
    </location>
</feature>
<feature type="compositionally biased region" description="Low complexity" evidence="1">
    <location>
        <begin position="222"/>
        <end position="243"/>
    </location>
</feature>
<dbReference type="GO" id="GO:0034967">
    <property type="term" value="C:Set3 complex"/>
    <property type="evidence" value="ECO:0007669"/>
    <property type="project" value="TreeGrafter"/>
</dbReference>
<feature type="compositionally biased region" description="Polar residues" evidence="1">
    <location>
        <begin position="594"/>
        <end position="605"/>
    </location>
</feature>
<name>A0AB34PZV7_CANAX</name>
<dbReference type="Gene3D" id="1.10.10.60">
    <property type="entry name" value="Homeodomain-like"/>
    <property type="match status" value="1"/>
</dbReference>
<feature type="compositionally biased region" description="Basic and acidic residues" evidence="1">
    <location>
        <begin position="173"/>
        <end position="182"/>
    </location>
</feature>
<evidence type="ECO:0000259" key="2">
    <source>
        <dbReference type="PROSITE" id="PS51293"/>
    </source>
</evidence>
<feature type="region of interest" description="Disordered" evidence="1">
    <location>
        <begin position="1"/>
        <end position="100"/>
    </location>
</feature>
<feature type="region of interest" description="Disordered" evidence="1">
    <location>
        <begin position="122"/>
        <end position="294"/>
    </location>
</feature>
<feature type="region of interest" description="Disordered" evidence="1">
    <location>
        <begin position="313"/>
        <end position="368"/>
    </location>
</feature>
<feature type="region of interest" description="Disordered" evidence="1">
    <location>
        <begin position="743"/>
        <end position="778"/>
    </location>
</feature>
<proteinExistence type="predicted"/>
<feature type="compositionally biased region" description="Low complexity" evidence="1">
    <location>
        <begin position="569"/>
        <end position="593"/>
    </location>
</feature>
<feature type="compositionally biased region" description="Basic and acidic residues" evidence="1">
    <location>
        <begin position="358"/>
        <end position="368"/>
    </location>
</feature>
<feature type="compositionally biased region" description="Low complexity" evidence="1">
    <location>
        <begin position="34"/>
        <end position="60"/>
    </location>
</feature>
<dbReference type="AlphaFoldDB" id="A0AB34PZV7"/>
<dbReference type="Gene3D" id="1.20.58.1880">
    <property type="match status" value="1"/>
</dbReference>
<dbReference type="GO" id="GO:0006357">
    <property type="term" value="P:regulation of transcription by RNA polymerase II"/>
    <property type="evidence" value="ECO:0007669"/>
    <property type="project" value="TreeGrafter"/>
</dbReference>
<feature type="compositionally biased region" description="Basic and acidic residues" evidence="1">
    <location>
        <begin position="313"/>
        <end position="329"/>
    </location>
</feature>
<feature type="compositionally biased region" description="Low complexity" evidence="1">
    <location>
        <begin position="154"/>
        <end position="165"/>
    </location>
</feature>
<evidence type="ECO:0000313" key="3">
    <source>
        <dbReference type="EMBL" id="KGR16507.1"/>
    </source>
</evidence>
<sequence>MSSSNSSGGGGPPSSRYNNDYLDYGKQRRKNFYSSNLTSSTSPTTSSTNLNSNTHISSNTVPGLSRRDFKNNGSGSSSIPHSKDSNSIPTTSRNGSYSSSSHYSNYGNYHDYYSGHGRNDTWRKSSSGAGDSRLTASNSSNAPGAGSGPGPGSGSSSSSSSSSSSYQQYRPNGDYRIKDRYDSYTGHDGSINTSKWKMSRSSVGSRYSAKDRMRGKQSSFTSGSNSIPLGSSSLVNSTNYRSTSGGGSGGDSYYGSGRSNGYSSSMNSMYSNPKAVDRYSSLSKNGGYSKPRDYKYRYVNKDYNRSTLITPVDKELKKEYEDRESPTPRDEDEEEEEEDEEEAEEEQEETNDSIQTIETKDIAENKLESDKTEIVKPVLENGLESKEVKAETEPETKAEIKPETKPIEQLNESVEKPTLEVTVGYKPTPEMIEKATLEAATQLCRYPLTKIEYEFEELKKKFTQETKHHESGANYLKYSLARPIVDFNEFPFFSNNYQSFIKSKDSLIESFQKKHNVINKKKKSLWKDYKQGLEVWETEQLKMDQQLRVLHPPNDEMRREIDSSDNRKQYQQQQQQLQQQQQQQQQQNQQQQQFNDSNSGDNIHFSTRRNRRHGDLVTTEAEFQEILLSLGQEDDENPLVKAERVAAKIPDMILDPVKRDKVLFMDSNNIVRDKNEWAQRVKHDFMNNFSEREHELFCEGFCLHPKRFGAIARHMGGLRSASECVVHYYMTKKKVNYKELLIKSRKKSKPRRKQKAAASKKEAVPVSTTVESGETEIELPPSSIVPVEQLVSEELYTETGRRKRAAAPVFDGKEKEKEKKKQRKDGTNIVVVNEPTSVNTAGGTAIATATTANTTTTTTTPTIDNTPTATTVITTPNLAPNVNPALAHVNNTNIINDSNSAVTMNIPVAGSAVSSSEIPVPTTTTEENKDNKRKVISSYWSITEANAFPKLLEEFGMNWGLISDKLATKSTTMVRNYFQRNAEKNGWDAIVANQKSSKMSIMSLLN</sequence>
<dbReference type="Proteomes" id="UP000030161">
    <property type="component" value="Unassembled WGS sequence"/>
</dbReference>
<feature type="compositionally biased region" description="Polar residues" evidence="1">
    <location>
        <begin position="190"/>
        <end position="205"/>
    </location>
</feature>
<dbReference type="InterPro" id="IPR001005">
    <property type="entry name" value="SANT/Myb"/>
</dbReference>
<organism evidence="3 4">
    <name type="scientific">Candida albicans P78048</name>
    <dbReference type="NCBI Taxonomy" id="1094989"/>
    <lineage>
        <taxon>Eukaryota</taxon>
        <taxon>Fungi</taxon>
        <taxon>Dikarya</taxon>
        <taxon>Ascomycota</taxon>
        <taxon>Saccharomycotina</taxon>
        <taxon>Pichiomycetes</taxon>
        <taxon>Debaryomycetaceae</taxon>
        <taxon>Candida/Lodderomyces clade</taxon>
        <taxon>Candida</taxon>
    </lineage>
</organism>
<feature type="compositionally biased region" description="Low complexity" evidence="1">
    <location>
        <begin position="253"/>
        <end position="272"/>
    </location>
</feature>
<dbReference type="SMART" id="SM00717">
    <property type="entry name" value="SANT"/>
    <property type="match status" value="2"/>
</dbReference>
<reference evidence="3 4" key="1">
    <citation type="submission" date="2013-12" db="EMBL/GenBank/DDBJ databases">
        <title>The Genome Sequence of Candida albicans P78048.</title>
        <authorList>
            <consortium name="The Broad Institute Genome Sequencing Platform"/>
            <consortium name="The Broad Institute Genome Sequencing Center for Infectious Disease"/>
            <person name="Cuomo C."/>
            <person name="Bennett R."/>
            <person name="Hirakawa M."/>
            <person name="Noverr M."/>
            <person name="Mitchell A."/>
            <person name="Young S.K."/>
            <person name="Zeng Q."/>
            <person name="Gargeya S."/>
            <person name="Fitzgerald M."/>
            <person name="Abouelleil A."/>
            <person name="Alvarado L."/>
            <person name="Berlin A.M."/>
            <person name="Chapman S.B."/>
            <person name="Dewar J."/>
            <person name="Goldberg J."/>
            <person name="Griggs A."/>
            <person name="Gujja S."/>
            <person name="Hansen M."/>
            <person name="Howarth C."/>
            <person name="Imamovic A."/>
            <person name="Larimer J."/>
            <person name="McCowan C."/>
            <person name="Murphy C."/>
            <person name="Pearson M."/>
            <person name="Priest M."/>
            <person name="Roberts A."/>
            <person name="Saif S."/>
            <person name="Shea T."/>
            <person name="Sykes S."/>
            <person name="Wortman J."/>
            <person name="Nusbaum C."/>
            <person name="Birren B."/>
        </authorList>
    </citation>
    <scope>NUCLEOTIDE SEQUENCE [LARGE SCALE GENOMIC DNA]</scope>
    <source>
        <strain evidence="3 4">P78048</strain>
    </source>
</reference>
<evidence type="ECO:0000256" key="1">
    <source>
        <dbReference type="SAM" id="MobiDB-lite"/>
    </source>
</evidence>
<dbReference type="InterPro" id="IPR051571">
    <property type="entry name" value="N-CoR_corepressor"/>
</dbReference>
<evidence type="ECO:0000313" key="4">
    <source>
        <dbReference type="Proteomes" id="UP000030161"/>
    </source>
</evidence>
<dbReference type="InterPro" id="IPR017884">
    <property type="entry name" value="SANT_dom"/>
</dbReference>
<dbReference type="SUPFAM" id="SSF46689">
    <property type="entry name" value="Homeodomain-like"/>
    <property type="match status" value="2"/>
</dbReference>
<accession>A0AB34PZV7</accession>
<feature type="domain" description="SANT" evidence="2">
    <location>
        <begin position="684"/>
        <end position="736"/>
    </location>
</feature>
<dbReference type="PROSITE" id="PS51293">
    <property type="entry name" value="SANT"/>
    <property type="match status" value="1"/>
</dbReference>
<feature type="compositionally biased region" description="Polar residues" evidence="1">
    <location>
        <begin position="71"/>
        <end position="93"/>
    </location>
</feature>
<dbReference type="PANTHER" id="PTHR13992">
    <property type="entry name" value="NUCLEAR RECEPTOR CO-REPRESSOR RELATED NCOR"/>
    <property type="match status" value="1"/>
</dbReference>
<comment type="caution">
    <text evidence="3">The sequence shown here is derived from an EMBL/GenBank/DDBJ whole genome shotgun (WGS) entry which is preliminary data.</text>
</comment>